<accession>A0A0S7EFU0</accession>
<evidence type="ECO:0000313" key="6">
    <source>
        <dbReference type="Proteomes" id="UP000069030"/>
    </source>
</evidence>
<evidence type="ECO:0000256" key="4">
    <source>
        <dbReference type="HAMAP-Rule" id="MF_01369"/>
    </source>
</evidence>
<dbReference type="GO" id="GO:0019843">
    <property type="term" value="F:rRNA binding"/>
    <property type="evidence" value="ECO:0007669"/>
    <property type="project" value="UniProtKB-UniRule"/>
</dbReference>
<dbReference type="eggNOG" id="COG0089">
    <property type="taxonomic scope" value="Bacteria"/>
</dbReference>
<gene>
    <name evidence="4" type="primary">rplW</name>
    <name evidence="5" type="ORF">AS202_02395</name>
</gene>
<dbReference type="RefSeq" id="WP_006259494.1">
    <property type="nucleotide sequence ID" value="NZ_BCMQ01000021.1"/>
</dbReference>
<keyword evidence="4" id="KW-0699">rRNA-binding</keyword>
<dbReference type="EMBL" id="CP013690">
    <property type="protein sequence ID" value="ALU25076.1"/>
    <property type="molecule type" value="Genomic_DNA"/>
</dbReference>
<dbReference type="InterPro" id="IPR012678">
    <property type="entry name" value="Ribosomal_uL23/eL15/eS24_sf"/>
</dbReference>
<keyword evidence="4" id="KW-0694">RNA-binding</keyword>
<evidence type="ECO:0000256" key="2">
    <source>
        <dbReference type="ARBA" id="ARBA00022980"/>
    </source>
</evidence>
<dbReference type="KEGG" id="mod:AS202_02395"/>
<proteinExistence type="inferred from homology"/>
<dbReference type="GO" id="GO:0006412">
    <property type="term" value="P:translation"/>
    <property type="evidence" value="ECO:0007669"/>
    <property type="project" value="UniProtKB-UniRule"/>
</dbReference>
<name>A0A0S7EFU0_9FLAO</name>
<reference evidence="5 6" key="1">
    <citation type="journal article" date="2016" name="J. Zhejiang Univ. Sci. B">
        <title>Antibiotic resistance mechanisms of Myroides sp.</title>
        <authorList>
            <person name="Hu S."/>
            <person name="Yuan S."/>
            <person name="Qu H."/>
            <person name="Jiang T."/>
            <person name="Zhou Y."/>
            <person name="Wang M."/>
            <person name="Ming D."/>
        </authorList>
    </citation>
    <scope>NUCLEOTIDE SEQUENCE [LARGE SCALE GENOMIC DNA]</scope>
    <source>
        <strain evidence="5 6">PR63039</strain>
    </source>
</reference>
<comment type="similarity">
    <text evidence="1 4">Belongs to the universal ribosomal protein uL23 family.</text>
</comment>
<dbReference type="Proteomes" id="UP000069030">
    <property type="component" value="Chromosome"/>
</dbReference>
<dbReference type="GO" id="GO:0003735">
    <property type="term" value="F:structural constituent of ribosome"/>
    <property type="evidence" value="ECO:0007669"/>
    <property type="project" value="InterPro"/>
</dbReference>
<dbReference type="InterPro" id="IPR013025">
    <property type="entry name" value="Ribosomal_uL23-like"/>
</dbReference>
<dbReference type="GO" id="GO:1990904">
    <property type="term" value="C:ribonucleoprotein complex"/>
    <property type="evidence" value="ECO:0007669"/>
    <property type="project" value="UniProtKB-KW"/>
</dbReference>
<evidence type="ECO:0000256" key="3">
    <source>
        <dbReference type="ARBA" id="ARBA00023274"/>
    </source>
</evidence>
<dbReference type="GO" id="GO:0005840">
    <property type="term" value="C:ribosome"/>
    <property type="evidence" value="ECO:0007669"/>
    <property type="project" value="UniProtKB-KW"/>
</dbReference>
<keyword evidence="3 4" id="KW-0687">Ribonucleoprotein</keyword>
<sequence length="96" mass="10670">MSVLIKPIITEKITKDGETFGRFGFVVDRKANKIEIKKAVEAAYGVSVVNVNTMNYAAKRSVKYTKSGMINAKTNAYKKAIVELKEGDSIDFYSNI</sequence>
<keyword evidence="2 4" id="KW-0689">Ribosomal protein</keyword>
<comment type="function">
    <text evidence="4">One of the early assembly proteins it binds 23S rRNA. One of the proteins that surrounds the polypeptide exit tunnel on the outside of the ribosome. Forms the main docking site for trigger factor binding to the ribosome.</text>
</comment>
<dbReference type="HAMAP" id="MF_01369_B">
    <property type="entry name" value="Ribosomal_uL23_B"/>
    <property type="match status" value="1"/>
</dbReference>
<organism evidence="5 6">
    <name type="scientific">Myroides odoratimimus</name>
    <dbReference type="NCBI Taxonomy" id="76832"/>
    <lineage>
        <taxon>Bacteria</taxon>
        <taxon>Pseudomonadati</taxon>
        <taxon>Bacteroidota</taxon>
        <taxon>Flavobacteriia</taxon>
        <taxon>Flavobacteriales</taxon>
        <taxon>Flavobacteriaceae</taxon>
        <taxon>Myroides</taxon>
    </lineage>
</organism>
<dbReference type="SUPFAM" id="SSF54189">
    <property type="entry name" value="Ribosomal proteins S24e, L23 and L15e"/>
    <property type="match status" value="1"/>
</dbReference>
<dbReference type="NCBIfam" id="NF004363">
    <property type="entry name" value="PRK05738.2-4"/>
    <property type="match status" value="1"/>
</dbReference>
<protein>
    <recommendedName>
        <fullName evidence="4">Large ribosomal subunit protein uL23</fullName>
    </recommendedName>
</protein>
<evidence type="ECO:0000256" key="1">
    <source>
        <dbReference type="ARBA" id="ARBA00006700"/>
    </source>
</evidence>
<dbReference type="PANTHER" id="PTHR11620">
    <property type="entry name" value="60S RIBOSOMAL PROTEIN L23A"/>
    <property type="match status" value="1"/>
</dbReference>
<dbReference type="AlphaFoldDB" id="A0A0S7EFU0"/>
<dbReference type="InterPro" id="IPR012677">
    <property type="entry name" value="Nucleotide-bd_a/b_plait_sf"/>
</dbReference>
<dbReference type="Gene3D" id="3.30.70.330">
    <property type="match status" value="1"/>
</dbReference>
<comment type="subunit">
    <text evidence="4">Part of the 50S ribosomal subunit. Contacts protein L29, and trigger factor when it is bound to the ribosome.</text>
</comment>
<dbReference type="GeneID" id="66973708"/>
<evidence type="ECO:0000313" key="5">
    <source>
        <dbReference type="EMBL" id="ALU25076.1"/>
    </source>
</evidence>
<dbReference type="Pfam" id="PF00276">
    <property type="entry name" value="Ribosomal_L23"/>
    <property type="match status" value="1"/>
</dbReference>